<dbReference type="AlphaFoldDB" id="A0AB39HCW1"/>
<dbReference type="RefSeq" id="WP_306100865.1">
    <property type="nucleotide sequence ID" value="NZ_CP162601.1"/>
</dbReference>
<dbReference type="InterPro" id="IPR021770">
    <property type="entry name" value="DUF3335"/>
</dbReference>
<dbReference type="InterPro" id="IPR050680">
    <property type="entry name" value="YpeA/RimI_acetyltransf"/>
</dbReference>
<keyword evidence="2" id="KW-0012">Acyltransferase</keyword>
<feature type="domain" description="N-acetyltransferase" evidence="3">
    <location>
        <begin position="1"/>
        <end position="147"/>
    </location>
</feature>
<dbReference type="KEGG" id="vih:AB0763_09785"/>
<dbReference type="InterPro" id="IPR016181">
    <property type="entry name" value="Acyl_CoA_acyltransferase"/>
</dbReference>
<dbReference type="Pfam" id="PF00583">
    <property type="entry name" value="Acetyltransf_1"/>
    <property type="match status" value="1"/>
</dbReference>
<proteinExistence type="predicted"/>
<evidence type="ECO:0000313" key="4">
    <source>
        <dbReference type="EMBL" id="XDK24505.1"/>
    </source>
</evidence>
<dbReference type="CDD" id="cd04301">
    <property type="entry name" value="NAT_SF"/>
    <property type="match status" value="1"/>
</dbReference>
<accession>A0AB39HCW1</accession>
<dbReference type="Gene3D" id="3.40.630.30">
    <property type="match status" value="1"/>
</dbReference>
<dbReference type="Pfam" id="PF11814">
    <property type="entry name" value="DUF3335"/>
    <property type="match status" value="1"/>
</dbReference>
<dbReference type="Gene3D" id="3.90.70.10">
    <property type="entry name" value="Cysteine proteinases"/>
    <property type="match status" value="1"/>
</dbReference>
<keyword evidence="1" id="KW-0808">Transferase</keyword>
<reference evidence="4" key="1">
    <citation type="submission" date="2024-07" db="EMBL/GenBank/DDBJ databases">
        <title>Genome Analysis of a Potential Novel Vibrio Species Secreting pH- and Thermo-stable Alginate Lyase and its Application in Producing Alginate Oligosaccharides.</title>
        <authorList>
            <person name="Huang H."/>
            <person name="Bao K."/>
        </authorList>
    </citation>
    <scope>NUCLEOTIDE SEQUENCE</scope>
    <source>
        <strain evidence="4">HB236076</strain>
    </source>
</reference>
<gene>
    <name evidence="4" type="ORF">AB0763_09785</name>
</gene>
<evidence type="ECO:0000256" key="1">
    <source>
        <dbReference type="ARBA" id="ARBA00022679"/>
    </source>
</evidence>
<name>A0AB39HCW1_9VIBR</name>
<dbReference type="EMBL" id="CP162601">
    <property type="protein sequence ID" value="XDK24505.1"/>
    <property type="molecule type" value="Genomic_DNA"/>
</dbReference>
<dbReference type="SUPFAM" id="SSF55729">
    <property type="entry name" value="Acyl-CoA N-acyltransferases (Nat)"/>
    <property type="match status" value="1"/>
</dbReference>
<dbReference type="PROSITE" id="PS51186">
    <property type="entry name" value="GNAT"/>
    <property type="match status" value="1"/>
</dbReference>
<evidence type="ECO:0000259" key="3">
    <source>
        <dbReference type="PROSITE" id="PS51186"/>
    </source>
</evidence>
<dbReference type="InterPro" id="IPR000182">
    <property type="entry name" value="GNAT_dom"/>
</dbReference>
<organism evidence="4">
    <name type="scientific">Vibrio sp. HB236076</name>
    <dbReference type="NCBI Taxonomy" id="3232307"/>
    <lineage>
        <taxon>Bacteria</taxon>
        <taxon>Pseudomonadati</taxon>
        <taxon>Pseudomonadota</taxon>
        <taxon>Gammaproteobacteria</taxon>
        <taxon>Vibrionales</taxon>
        <taxon>Vibrionaceae</taxon>
        <taxon>Vibrio</taxon>
    </lineage>
</organism>
<evidence type="ECO:0000256" key="2">
    <source>
        <dbReference type="ARBA" id="ARBA00023315"/>
    </source>
</evidence>
<dbReference type="GO" id="GO:0016747">
    <property type="term" value="F:acyltransferase activity, transferring groups other than amino-acyl groups"/>
    <property type="evidence" value="ECO:0007669"/>
    <property type="project" value="InterPro"/>
</dbReference>
<dbReference type="PANTHER" id="PTHR43420">
    <property type="entry name" value="ACETYLTRANSFERASE"/>
    <property type="match status" value="1"/>
</dbReference>
<protein>
    <submittedName>
        <fullName evidence="4">GNAT family N-acetyltransferase/peptidase C39 family protein</fullName>
    </submittedName>
</protein>
<sequence length="365" mass="41153">MKFRAAQLADIPELLSIEEQVFPGDKLSARQMKRFINSTHNAFILAFKEQTITGYALMLFHRGTLLCRLYSIAIAPQYQGQGIARQLLKQCETIAVSKGYITLRLEVREDNFSARALYEKMGFKTLKTLVHYYDDLADGLRLQKRLIPDKAQVSLPMPLYVQTTPFTCGAACLQMSFATLNPHYQPSRQQEIQLWREATTVFMAAGHGGCSGHGLALAAHRRGYGVELWSQSSGTPFVDSVRQVEKKAIIELVHDDFCQQLEQANIPVLTKAPNIQQLETWLKEHACVLVLISTYRFNGNKEPHWIVLSGMSDDFFFFHDPSVENPNQLVSSASVPINKTALNQILGFGKQKHTCCVIITKSKTR</sequence>
<dbReference type="PANTHER" id="PTHR43420:SF47">
    <property type="entry name" value="N-ACETYLTRANSFERASE DOMAIN-CONTAINING PROTEIN"/>
    <property type="match status" value="1"/>
</dbReference>